<sequence length="409" mass="44673">MNFEHVKREDPEIYEFMEKELKRQQSHIELIASENFVSEAVMEAMGSHLTNKYAEGVPGARYYGGCAFVDEIERIARERAKALFGADHANVQPHSGAQANTAVYFAVLEPGDLVLGMRLDQGGHLTHGSKVNLSGKYFNFISYGVSPDSETIDYEELERLIAQKKPKLVVVGASSYPRAIDFERISKVCKANDALMMVDMAHIAGLVAAGLHQNPVPYADFVTTTTHKTLRGPRGGLILCKEAFAEKIDKAVFPGIQGGPLMHIIAGKAVAFKEAASPEFTEYQKQIIKNAKALCDALTDKGFRIVSGGTDNHLMLVDVSTVGLTGKEADDILGSVNITANKNAIPYDKQKPTVTSGVRVGTPAVTTRGMKEEDMSVIADAFEAALIKKDLELAKEKVAYLTQKYPLYE</sequence>
<evidence type="ECO:0000256" key="9">
    <source>
        <dbReference type="ARBA" id="ARBA00022898"/>
    </source>
</evidence>
<dbReference type="InterPro" id="IPR039429">
    <property type="entry name" value="SHMT-like_dom"/>
</dbReference>
<dbReference type="GO" id="GO:0030170">
    <property type="term" value="F:pyridoxal phosphate binding"/>
    <property type="evidence" value="ECO:0007669"/>
    <property type="project" value="UniProtKB-UniRule"/>
</dbReference>
<evidence type="ECO:0000313" key="14">
    <source>
        <dbReference type="EMBL" id="ARD65889.1"/>
    </source>
</evidence>
<dbReference type="Gene3D" id="3.90.1150.10">
    <property type="entry name" value="Aspartate Aminotransferase, domain 1"/>
    <property type="match status" value="1"/>
</dbReference>
<comment type="subcellular location">
    <subcellularLocation>
        <location evidence="2 11">Cytoplasm</location>
    </subcellularLocation>
</comment>
<keyword evidence="7 11" id="KW-0028">Amino-acid biosynthesis</keyword>
<reference evidence="15" key="1">
    <citation type="journal article" date="2017" name="Sci. Rep.">
        <title>Determination of the Genome and Primary Transcriptome of Syngas Fermenting Eubacterium limosum ATCC 8486.</title>
        <authorList>
            <person name="Song Y."/>
            <person name="Shin J."/>
            <person name="Jeong Y."/>
            <person name="Jin S."/>
            <person name="Lee J.K."/>
            <person name="Kim D.R."/>
            <person name="Kim S.C."/>
            <person name="Cho S."/>
            <person name="Cho B.K."/>
        </authorList>
    </citation>
    <scope>NUCLEOTIDE SEQUENCE [LARGE SCALE GENOMIC DNA]</scope>
    <source>
        <strain evidence="15">ATCC 8486</strain>
    </source>
</reference>
<keyword evidence="5 11" id="KW-0963">Cytoplasm</keyword>
<dbReference type="PIRSF" id="PIRSF000412">
    <property type="entry name" value="SHMT"/>
    <property type="match status" value="1"/>
</dbReference>
<dbReference type="SUPFAM" id="SSF53383">
    <property type="entry name" value="PLP-dependent transferases"/>
    <property type="match status" value="1"/>
</dbReference>
<protein>
    <recommendedName>
        <fullName evidence="11">Serine hydroxymethyltransferase</fullName>
        <shortName evidence="11">SHMT</shortName>
        <shortName evidence="11">Serine methylase</shortName>
        <ecNumber evidence="11">2.1.2.1</ecNumber>
    </recommendedName>
</protein>
<accession>A0AAC9QUD8</accession>
<dbReference type="InterPro" id="IPR015422">
    <property type="entry name" value="PyrdxlP-dep_Trfase_small"/>
</dbReference>
<feature type="binding site" evidence="11">
    <location>
        <position position="242"/>
    </location>
    <ligand>
        <name>(6S)-5,6,7,8-tetrahydrofolate</name>
        <dbReference type="ChEBI" id="CHEBI:57453"/>
    </ligand>
</feature>
<feature type="site" description="Plays an important role in substrate specificity" evidence="11">
    <location>
        <position position="227"/>
    </location>
</feature>
<evidence type="ECO:0000259" key="13">
    <source>
        <dbReference type="Pfam" id="PF00464"/>
    </source>
</evidence>
<evidence type="ECO:0000256" key="7">
    <source>
        <dbReference type="ARBA" id="ARBA00022605"/>
    </source>
</evidence>
<evidence type="ECO:0000256" key="12">
    <source>
        <dbReference type="PIRSR" id="PIRSR000412-50"/>
    </source>
</evidence>
<evidence type="ECO:0000256" key="2">
    <source>
        <dbReference type="ARBA" id="ARBA00004496"/>
    </source>
</evidence>
<dbReference type="HAMAP" id="MF_00051">
    <property type="entry name" value="SHMT"/>
    <property type="match status" value="1"/>
</dbReference>
<dbReference type="Proteomes" id="UP000192391">
    <property type="component" value="Chromosome"/>
</dbReference>
<evidence type="ECO:0000256" key="4">
    <source>
        <dbReference type="ARBA" id="ARBA00011738"/>
    </source>
</evidence>
<organism evidence="14 15">
    <name type="scientific">Eubacterium limosum</name>
    <dbReference type="NCBI Taxonomy" id="1736"/>
    <lineage>
        <taxon>Bacteria</taxon>
        <taxon>Bacillati</taxon>
        <taxon>Bacillota</taxon>
        <taxon>Clostridia</taxon>
        <taxon>Eubacteriales</taxon>
        <taxon>Eubacteriaceae</taxon>
        <taxon>Eubacterium</taxon>
    </lineage>
</organism>
<dbReference type="Pfam" id="PF00464">
    <property type="entry name" value="SHMT"/>
    <property type="match status" value="1"/>
</dbReference>
<dbReference type="RefSeq" id="WP_038352610.1">
    <property type="nucleotide sequence ID" value="NZ_CP019962.1"/>
</dbReference>
<dbReference type="AlphaFoldDB" id="A0AAC9QUD8"/>
<evidence type="ECO:0000256" key="10">
    <source>
        <dbReference type="ARBA" id="ARBA00054606"/>
    </source>
</evidence>
<dbReference type="PROSITE" id="PS00096">
    <property type="entry name" value="SHMT"/>
    <property type="match status" value="1"/>
</dbReference>
<dbReference type="InterPro" id="IPR049943">
    <property type="entry name" value="Ser_HO-MeTrfase-like"/>
</dbReference>
<comment type="subunit">
    <text evidence="4 11">Homodimer.</text>
</comment>
<gene>
    <name evidence="11" type="primary">glyA</name>
    <name evidence="14" type="ORF">B2M23_10200</name>
</gene>
<evidence type="ECO:0000256" key="3">
    <source>
        <dbReference type="ARBA" id="ARBA00006376"/>
    </source>
</evidence>
<dbReference type="InterPro" id="IPR015424">
    <property type="entry name" value="PyrdxlP-dep_Trfase"/>
</dbReference>
<dbReference type="PANTHER" id="PTHR11680">
    <property type="entry name" value="SERINE HYDROXYMETHYLTRANSFERASE"/>
    <property type="match status" value="1"/>
</dbReference>
<evidence type="ECO:0000256" key="5">
    <source>
        <dbReference type="ARBA" id="ARBA00022490"/>
    </source>
</evidence>
<comment type="cofactor">
    <cofactor evidence="1 11 12">
        <name>pyridoxal 5'-phosphate</name>
        <dbReference type="ChEBI" id="CHEBI:597326"/>
    </cofactor>
</comment>
<dbReference type="NCBIfam" id="NF000586">
    <property type="entry name" value="PRK00011.1"/>
    <property type="match status" value="1"/>
</dbReference>
<dbReference type="GO" id="GO:0019264">
    <property type="term" value="P:glycine biosynthetic process from serine"/>
    <property type="evidence" value="ECO:0007669"/>
    <property type="project" value="UniProtKB-UniRule"/>
</dbReference>
<comment type="caution">
    <text evidence="11">Lacks conserved residue(s) required for the propagation of feature annotation.</text>
</comment>
<evidence type="ECO:0000256" key="11">
    <source>
        <dbReference type="HAMAP-Rule" id="MF_00051"/>
    </source>
</evidence>
<evidence type="ECO:0000256" key="8">
    <source>
        <dbReference type="ARBA" id="ARBA00022679"/>
    </source>
</evidence>
<dbReference type="GO" id="GO:0005829">
    <property type="term" value="C:cytosol"/>
    <property type="evidence" value="ECO:0007669"/>
    <property type="project" value="TreeGrafter"/>
</dbReference>
<comment type="catalytic activity">
    <reaction evidence="11">
        <text>(6R)-5,10-methylene-5,6,7,8-tetrahydrofolate + glycine + H2O = (6S)-5,6,7,8-tetrahydrofolate + L-serine</text>
        <dbReference type="Rhea" id="RHEA:15481"/>
        <dbReference type="ChEBI" id="CHEBI:15377"/>
        <dbReference type="ChEBI" id="CHEBI:15636"/>
        <dbReference type="ChEBI" id="CHEBI:33384"/>
        <dbReference type="ChEBI" id="CHEBI:57305"/>
        <dbReference type="ChEBI" id="CHEBI:57453"/>
        <dbReference type="EC" id="2.1.2.1"/>
    </reaction>
</comment>
<feature type="binding site" evidence="11">
    <location>
        <begin position="123"/>
        <end position="125"/>
    </location>
    <ligand>
        <name>(6S)-5,6,7,8-tetrahydrofolate</name>
        <dbReference type="ChEBI" id="CHEBI:57453"/>
    </ligand>
</feature>
<dbReference type="InterPro" id="IPR019798">
    <property type="entry name" value="Ser_HO-MeTrfase_PLP_BS"/>
</dbReference>
<dbReference type="InterPro" id="IPR001085">
    <property type="entry name" value="Ser_HO-MeTrfase"/>
</dbReference>
<dbReference type="EC" id="2.1.2.1" evidence="11"/>
<dbReference type="GO" id="GO:0035999">
    <property type="term" value="P:tetrahydrofolate interconversion"/>
    <property type="evidence" value="ECO:0007669"/>
    <property type="project" value="UniProtKB-UniRule"/>
</dbReference>
<dbReference type="CDD" id="cd00378">
    <property type="entry name" value="SHMT"/>
    <property type="match status" value="1"/>
</dbReference>
<dbReference type="FunFam" id="3.40.640.10:FF:000001">
    <property type="entry name" value="Serine hydroxymethyltransferase"/>
    <property type="match status" value="1"/>
</dbReference>
<dbReference type="KEGG" id="elim:B2M23_10200"/>
<keyword evidence="9 11" id="KW-0663">Pyridoxal phosphate</keyword>
<feature type="domain" description="Serine hydroxymethyltransferase-like" evidence="13">
    <location>
        <begin position="7"/>
        <end position="380"/>
    </location>
</feature>
<evidence type="ECO:0000256" key="6">
    <source>
        <dbReference type="ARBA" id="ARBA00022563"/>
    </source>
</evidence>
<feature type="binding site" evidence="11">
    <location>
        <position position="119"/>
    </location>
    <ligand>
        <name>(6S)-5,6,7,8-tetrahydrofolate</name>
        <dbReference type="ChEBI" id="CHEBI:57453"/>
    </ligand>
</feature>
<keyword evidence="8 11" id="KW-0808">Transferase</keyword>
<dbReference type="GO" id="GO:0004372">
    <property type="term" value="F:glycine hydroxymethyltransferase activity"/>
    <property type="evidence" value="ECO:0007669"/>
    <property type="project" value="UniProtKB-UniRule"/>
</dbReference>
<proteinExistence type="inferred from homology"/>
<comment type="similarity">
    <text evidence="3 11">Belongs to the SHMT family.</text>
</comment>
<comment type="pathway">
    <text evidence="11">One-carbon metabolism; tetrahydrofolate interconversion.</text>
</comment>
<dbReference type="InterPro" id="IPR015421">
    <property type="entry name" value="PyrdxlP-dep_Trfase_major"/>
</dbReference>
<name>A0AAC9QUD8_EUBLI</name>
<evidence type="ECO:0000313" key="15">
    <source>
        <dbReference type="Proteomes" id="UP000192391"/>
    </source>
</evidence>
<dbReference type="Gene3D" id="3.40.640.10">
    <property type="entry name" value="Type I PLP-dependent aspartate aminotransferase-like (Major domain)"/>
    <property type="match status" value="1"/>
</dbReference>
<dbReference type="PANTHER" id="PTHR11680:SF35">
    <property type="entry name" value="SERINE HYDROXYMETHYLTRANSFERASE 1"/>
    <property type="match status" value="1"/>
</dbReference>
<comment type="pathway">
    <text evidence="11">Amino-acid biosynthesis; glycine biosynthesis; glycine from L-serine: step 1/1.</text>
</comment>
<dbReference type="EMBL" id="CP019962">
    <property type="protein sequence ID" value="ARD65889.1"/>
    <property type="molecule type" value="Genomic_DNA"/>
</dbReference>
<evidence type="ECO:0000256" key="1">
    <source>
        <dbReference type="ARBA" id="ARBA00001933"/>
    </source>
</evidence>
<feature type="modified residue" description="N6-(pyridoxal phosphate)lysine" evidence="11 12">
    <location>
        <position position="228"/>
    </location>
</feature>
<keyword evidence="6 11" id="KW-0554">One-carbon metabolism</keyword>
<comment type="function">
    <text evidence="10">Catalyzes the reversible interconversion of serine and glycine with tetrahydrofolate (THF) serving as the one-carbon carrier. This reaction serves as the major source of one-carbon groups required for the biosynthesis of purines, thymidylate, methionine, and other important biomolecules. Also exhibits THF-independent aldolase activity toward beta-hydroxyamino acids, producing glycine and aldehydes, via a retro-aldol mechanism. Thus, is able to catalyze the cleavage of L-allo-threonine.</text>
</comment>